<feature type="compositionally biased region" description="Polar residues" evidence="2">
    <location>
        <begin position="736"/>
        <end position="747"/>
    </location>
</feature>
<dbReference type="InterPro" id="IPR001841">
    <property type="entry name" value="Znf_RING"/>
</dbReference>
<dbReference type="PROSITE" id="PS50089">
    <property type="entry name" value="ZF_RING_2"/>
    <property type="match status" value="1"/>
</dbReference>
<dbReference type="RefSeq" id="XP_065458059.1">
    <property type="nucleotide sequence ID" value="XM_065601987.1"/>
</dbReference>
<evidence type="ECO:0000259" key="4">
    <source>
        <dbReference type="PROSITE" id="PS50853"/>
    </source>
</evidence>
<evidence type="ECO:0008006" key="7">
    <source>
        <dbReference type="Google" id="ProtNLM"/>
    </source>
</evidence>
<dbReference type="EMBL" id="CP134184">
    <property type="protein sequence ID" value="WPA95610.1"/>
    <property type="molecule type" value="Genomic_DNA"/>
</dbReference>
<organism evidence="5 6">
    <name type="scientific">Cercospora beticola</name>
    <name type="common">Sugarbeet leaf spot fungus</name>
    <dbReference type="NCBI Taxonomy" id="122368"/>
    <lineage>
        <taxon>Eukaryota</taxon>
        <taxon>Fungi</taxon>
        <taxon>Dikarya</taxon>
        <taxon>Ascomycota</taxon>
        <taxon>Pezizomycotina</taxon>
        <taxon>Dothideomycetes</taxon>
        <taxon>Dothideomycetidae</taxon>
        <taxon>Mycosphaerellales</taxon>
        <taxon>Mycosphaerellaceae</taxon>
        <taxon>Cercospora</taxon>
    </lineage>
</organism>
<dbReference type="PROSITE" id="PS50853">
    <property type="entry name" value="FN3"/>
    <property type="match status" value="1"/>
</dbReference>
<feature type="region of interest" description="Disordered" evidence="2">
    <location>
        <begin position="718"/>
        <end position="768"/>
    </location>
</feature>
<dbReference type="GeneID" id="90643674"/>
<keyword evidence="6" id="KW-1185">Reference proteome</keyword>
<feature type="domain" description="Fibronectin type-III" evidence="4">
    <location>
        <begin position="1"/>
        <end position="96"/>
    </location>
</feature>
<gene>
    <name evidence="5" type="ORF">RHO25_000212</name>
</gene>
<keyword evidence="1" id="KW-0863">Zinc-finger</keyword>
<sequence length="768" mass="81604">MQNLTYLTPSSTPSYGATVFVTVNSTAGGPTLTRTITANSTSPSGATLTVTVPGNGTQIITPSAQPNISYIATLTVTGPQVTVTASQPVLSTTTSVWNQTVTSVIPFATTVPIVQTVPMVVTVLSGSTGTSTITAVNPGVTTITQSNGIPIGPSTTTLSGTPSAINPVITSPAVITTTIPATTYVTTAVGTFPFVRIVVSPSPGTTVTNTLGQPGTVTTPIVTVVVSDAPHGVVTSTLSQPAPSTPSVVTVVVSSVPDSTITMVSTTLQPTTTIATVTKPASVVTVTNAGPLGIVTTILPNGVATTLVNTLNNAPAQVVSILPNGVGTTIVNAPAQVTNIIKTNPLGKVTNGLLPAKTSTVKVSAKTSKITPPKTTTIKAPKAKTVTVKAPKAKTVTVKAKKFDDSGSSEDQDQTENSATTDGRKHLFTISQDVVTVTQSVVTVTAGAARPTGFGVAAAVTIQTTFLNHRPLKILLHNRLEEALPTSISDCFARDPFADENMAHPHRLPWHDEFEGAIMRQLQQDLAPTITRPYCPGCTKSFSKFHRAITVPRCPHSHQICILCAQDWFCTHDECPTCGFGTLPLFELRNRAVAPTFGREDPCTQILDREAYVQEPPFHDHELARIHPHSMLQICFTDGEVTRRGRKNHQRANDRRAAGQRVPPELVEEIQEYDFHAMQYFRLRDNRGEPDWSRWDERQYQESCKFLREIIIQPGTINFRGPPPPGFPDMRRLPGSTATTGGVNQPSAPAAVAPDMMLPSPDTSDTEF</sequence>
<evidence type="ECO:0000313" key="5">
    <source>
        <dbReference type="EMBL" id="WPA95610.1"/>
    </source>
</evidence>
<keyword evidence="1" id="KW-0479">Metal-binding</keyword>
<dbReference type="Proteomes" id="UP001302367">
    <property type="component" value="Chromosome 1"/>
</dbReference>
<accession>A0ABZ0N7X0</accession>
<feature type="region of interest" description="Disordered" evidence="2">
    <location>
        <begin position="399"/>
        <end position="424"/>
    </location>
</feature>
<evidence type="ECO:0000256" key="2">
    <source>
        <dbReference type="SAM" id="MobiDB-lite"/>
    </source>
</evidence>
<proteinExistence type="predicted"/>
<name>A0ABZ0N7X0_CERBT</name>
<evidence type="ECO:0000313" key="6">
    <source>
        <dbReference type="Proteomes" id="UP001302367"/>
    </source>
</evidence>
<protein>
    <recommendedName>
        <fullName evidence="7">RING-type domain-containing protein</fullName>
    </recommendedName>
</protein>
<evidence type="ECO:0000259" key="3">
    <source>
        <dbReference type="PROSITE" id="PS50089"/>
    </source>
</evidence>
<feature type="domain" description="RING-type" evidence="3">
    <location>
        <begin position="535"/>
        <end position="578"/>
    </location>
</feature>
<keyword evidence="1" id="KW-0862">Zinc</keyword>
<dbReference type="InterPro" id="IPR003961">
    <property type="entry name" value="FN3_dom"/>
</dbReference>
<reference evidence="5 6" key="1">
    <citation type="submission" date="2023-09" db="EMBL/GenBank/DDBJ databases">
        <title>Complete-Gapless Cercospora beticola genome.</title>
        <authorList>
            <person name="Wyatt N.A."/>
            <person name="Spanner R.E."/>
            <person name="Bolton M.D."/>
        </authorList>
    </citation>
    <scope>NUCLEOTIDE SEQUENCE [LARGE SCALE GENOMIC DNA]</scope>
    <source>
        <strain evidence="5">Cb09-40</strain>
    </source>
</reference>
<evidence type="ECO:0000256" key="1">
    <source>
        <dbReference type="PROSITE-ProRule" id="PRU00175"/>
    </source>
</evidence>